<evidence type="ECO:0000256" key="4">
    <source>
        <dbReference type="ARBA" id="ARBA00022679"/>
    </source>
</evidence>
<keyword evidence="10" id="KW-1133">Transmembrane helix</keyword>
<keyword evidence="13" id="KW-1185">Reference proteome</keyword>
<feature type="transmembrane region" description="Helical" evidence="10">
    <location>
        <begin position="68"/>
        <end position="93"/>
    </location>
</feature>
<evidence type="ECO:0000313" key="13">
    <source>
        <dbReference type="Proteomes" id="UP000736583"/>
    </source>
</evidence>
<protein>
    <recommendedName>
        <fullName evidence="2">histidine kinase</fullName>
        <ecNumber evidence="2">2.7.13.3</ecNumber>
    </recommendedName>
</protein>
<evidence type="ECO:0000256" key="5">
    <source>
        <dbReference type="ARBA" id="ARBA00022741"/>
    </source>
</evidence>
<evidence type="ECO:0000259" key="11">
    <source>
        <dbReference type="Pfam" id="PF07730"/>
    </source>
</evidence>
<dbReference type="Proteomes" id="UP000736583">
    <property type="component" value="Unassembled WGS sequence"/>
</dbReference>
<organism evidence="12 13">
    <name type="scientific">Clostridium simiarum</name>
    <dbReference type="NCBI Taxonomy" id="2841506"/>
    <lineage>
        <taxon>Bacteria</taxon>
        <taxon>Bacillati</taxon>
        <taxon>Bacillota</taxon>
        <taxon>Clostridia</taxon>
        <taxon>Eubacteriales</taxon>
        <taxon>Clostridiaceae</taxon>
        <taxon>Clostridium</taxon>
    </lineage>
</organism>
<feature type="domain" description="Signal transduction histidine kinase subgroup 3 dimerisation and phosphoacceptor" evidence="11">
    <location>
        <begin position="201"/>
        <end position="266"/>
    </location>
</feature>
<sequence>MDKNTEKTIWIILYLSFTLIFLLLIYFSNENRVILGFLSSLLIISVSIRLSIIYPVSHKKHIGKLMLFFDLTIVYLIFVTDMSGVSILYTIILIMDSIFFHSNKFSFLIIVLGYISFVVYNASMPSLYPTIGPISFSSLIALLGFSFLASILYFSKQQIIQSTKLSSSMKEIEEKNIKLEKAYIKLKEHSEALEEMSALKERNRIAREIHDTVGHTLTTVLVEMEAGKRLLAKNKAAGLEKIDLAQEQVRKGLYDIRKSVRLLKEGKDLIEFIPSLKLLIEDTQLHTEIKISYDILLNEDIPKNYEKIIYNSLLEGLTNGIKHGRVTEFIFKLYKENKNIYFYLKDNGIGSDDMIMGFGLTTMKESIEELGGNFNVISYPKGGCIIKFNLLEE</sequence>
<feature type="coiled-coil region" evidence="9">
    <location>
        <begin position="169"/>
        <end position="199"/>
    </location>
</feature>
<keyword evidence="4" id="KW-0808">Transferase</keyword>
<dbReference type="EC" id="2.7.13.3" evidence="2"/>
<keyword evidence="8" id="KW-0902">Two-component regulatory system</keyword>
<evidence type="ECO:0000256" key="2">
    <source>
        <dbReference type="ARBA" id="ARBA00012438"/>
    </source>
</evidence>
<evidence type="ECO:0000256" key="3">
    <source>
        <dbReference type="ARBA" id="ARBA00022553"/>
    </source>
</evidence>
<keyword evidence="10" id="KW-0812">Transmembrane</keyword>
<comment type="catalytic activity">
    <reaction evidence="1">
        <text>ATP + protein L-histidine = ADP + protein N-phospho-L-histidine.</text>
        <dbReference type="EC" id="2.7.13.3"/>
    </reaction>
</comment>
<dbReference type="Pfam" id="PF07730">
    <property type="entry name" value="HisKA_3"/>
    <property type="match status" value="1"/>
</dbReference>
<feature type="transmembrane region" description="Helical" evidence="10">
    <location>
        <begin position="134"/>
        <end position="154"/>
    </location>
</feature>
<keyword evidence="10" id="KW-0472">Membrane</keyword>
<dbReference type="PANTHER" id="PTHR24421:SF10">
    <property type="entry name" value="NITRATE_NITRITE SENSOR PROTEIN NARQ"/>
    <property type="match status" value="1"/>
</dbReference>
<proteinExistence type="predicted"/>
<keyword evidence="9" id="KW-0175">Coiled coil</keyword>
<feature type="transmembrane region" description="Helical" evidence="10">
    <location>
        <begin position="9"/>
        <end position="27"/>
    </location>
</feature>
<dbReference type="RefSeq" id="WP_216456917.1">
    <property type="nucleotide sequence ID" value="NZ_JAHLQL010000002.1"/>
</dbReference>
<evidence type="ECO:0000256" key="9">
    <source>
        <dbReference type="SAM" id="Coils"/>
    </source>
</evidence>
<evidence type="ECO:0000256" key="7">
    <source>
        <dbReference type="ARBA" id="ARBA00022840"/>
    </source>
</evidence>
<evidence type="ECO:0000313" key="12">
    <source>
        <dbReference type="EMBL" id="MBU5592027.1"/>
    </source>
</evidence>
<dbReference type="GO" id="GO:0016301">
    <property type="term" value="F:kinase activity"/>
    <property type="evidence" value="ECO:0007669"/>
    <property type="project" value="UniProtKB-KW"/>
</dbReference>
<accession>A0ABS6F394</accession>
<evidence type="ECO:0000256" key="6">
    <source>
        <dbReference type="ARBA" id="ARBA00022777"/>
    </source>
</evidence>
<reference evidence="12 13" key="1">
    <citation type="submission" date="2021-06" db="EMBL/GenBank/DDBJ databases">
        <authorList>
            <person name="Sun Q."/>
            <person name="Li D."/>
        </authorList>
    </citation>
    <scope>NUCLEOTIDE SEQUENCE [LARGE SCALE GENOMIC DNA]</scope>
    <source>
        <strain evidence="12 13">MSJ-4</strain>
    </source>
</reference>
<evidence type="ECO:0000256" key="8">
    <source>
        <dbReference type="ARBA" id="ARBA00023012"/>
    </source>
</evidence>
<evidence type="ECO:0000256" key="1">
    <source>
        <dbReference type="ARBA" id="ARBA00000085"/>
    </source>
</evidence>
<keyword evidence="5" id="KW-0547">Nucleotide-binding</keyword>
<name>A0ABS6F394_9CLOT</name>
<dbReference type="InterPro" id="IPR011712">
    <property type="entry name" value="Sig_transdc_His_kin_sub3_dim/P"/>
</dbReference>
<gene>
    <name evidence="12" type="ORF">KQI89_09620</name>
</gene>
<keyword evidence="7" id="KW-0067">ATP-binding</keyword>
<evidence type="ECO:0000256" key="10">
    <source>
        <dbReference type="SAM" id="Phobius"/>
    </source>
</evidence>
<dbReference type="InterPro" id="IPR050482">
    <property type="entry name" value="Sensor_HK_TwoCompSys"/>
</dbReference>
<feature type="transmembrane region" description="Helical" evidence="10">
    <location>
        <begin position="105"/>
        <end position="122"/>
    </location>
</feature>
<feature type="transmembrane region" description="Helical" evidence="10">
    <location>
        <begin position="33"/>
        <end position="56"/>
    </location>
</feature>
<dbReference type="PANTHER" id="PTHR24421">
    <property type="entry name" value="NITRATE/NITRITE SENSOR PROTEIN NARX-RELATED"/>
    <property type="match status" value="1"/>
</dbReference>
<dbReference type="EMBL" id="JAHLQL010000002">
    <property type="protein sequence ID" value="MBU5592027.1"/>
    <property type="molecule type" value="Genomic_DNA"/>
</dbReference>
<keyword evidence="6 12" id="KW-0418">Kinase</keyword>
<comment type="caution">
    <text evidence="12">The sequence shown here is derived from an EMBL/GenBank/DDBJ whole genome shotgun (WGS) entry which is preliminary data.</text>
</comment>
<keyword evidence="3" id="KW-0597">Phosphoprotein</keyword>